<proteinExistence type="inferred from homology"/>
<keyword evidence="14" id="KW-1185">Reference proteome</keyword>
<dbReference type="CDD" id="cd03232">
    <property type="entry name" value="ABCG_PDR_domain2"/>
    <property type="match status" value="1"/>
</dbReference>
<dbReference type="CDD" id="cd03233">
    <property type="entry name" value="ABCG_PDR_domain1"/>
    <property type="match status" value="1"/>
</dbReference>
<dbReference type="Pfam" id="PF06422">
    <property type="entry name" value="PDR_CDR"/>
    <property type="match status" value="1"/>
</dbReference>
<feature type="transmembrane region" description="Helical" evidence="11">
    <location>
        <begin position="1283"/>
        <end position="1302"/>
    </location>
</feature>
<evidence type="ECO:0000256" key="8">
    <source>
        <dbReference type="ARBA" id="ARBA00023136"/>
    </source>
</evidence>
<feature type="domain" description="ABC transporter" evidence="12">
    <location>
        <begin position="139"/>
        <end position="388"/>
    </location>
</feature>
<feature type="region of interest" description="Disordered" evidence="10">
    <location>
        <begin position="788"/>
        <end position="819"/>
    </location>
</feature>
<evidence type="ECO:0000256" key="10">
    <source>
        <dbReference type="SAM" id="MobiDB-lite"/>
    </source>
</evidence>
<dbReference type="InterPro" id="IPR027417">
    <property type="entry name" value="P-loop_NTPase"/>
</dbReference>
<dbReference type="Pfam" id="PF01061">
    <property type="entry name" value="ABC2_membrane"/>
    <property type="match status" value="2"/>
</dbReference>
<comment type="similarity">
    <text evidence="2">Belongs to the ABC transporter superfamily. ABCG family. PDR (TC 3.A.1.205) subfamily.</text>
</comment>
<feature type="transmembrane region" description="Helical" evidence="11">
    <location>
        <begin position="1245"/>
        <end position="1271"/>
    </location>
</feature>
<dbReference type="GO" id="GO:0140359">
    <property type="term" value="F:ABC-type transporter activity"/>
    <property type="evidence" value="ECO:0007669"/>
    <property type="project" value="InterPro"/>
</dbReference>
<evidence type="ECO:0000256" key="5">
    <source>
        <dbReference type="ARBA" id="ARBA00022741"/>
    </source>
</evidence>
<dbReference type="InterPro" id="IPR043926">
    <property type="entry name" value="ABCG_dom"/>
</dbReference>
<protein>
    <recommendedName>
        <fullName evidence="12">ABC transporter domain-containing protein</fullName>
    </recommendedName>
</protein>
<dbReference type="InterPro" id="IPR017871">
    <property type="entry name" value="ABC_transporter-like_CS"/>
</dbReference>
<accession>A0A8H3YEQ7</accession>
<feature type="compositionally biased region" description="Basic and acidic residues" evidence="10">
    <location>
        <begin position="26"/>
        <end position="39"/>
    </location>
</feature>
<dbReference type="OrthoDB" id="245989at2759"/>
<evidence type="ECO:0000256" key="11">
    <source>
        <dbReference type="SAM" id="Phobius"/>
    </source>
</evidence>
<evidence type="ECO:0000313" key="14">
    <source>
        <dbReference type="Proteomes" id="UP000620104"/>
    </source>
</evidence>
<feature type="transmembrane region" description="Helical" evidence="11">
    <location>
        <begin position="525"/>
        <end position="545"/>
    </location>
</feature>
<comment type="subcellular location">
    <subcellularLocation>
        <location evidence="1">Membrane</location>
        <topology evidence="1">Multi-pass membrane protein</topology>
    </subcellularLocation>
</comment>
<feature type="compositionally biased region" description="Polar residues" evidence="10">
    <location>
        <begin position="806"/>
        <end position="818"/>
    </location>
</feature>
<dbReference type="GO" id="GO:0005524">
    <property type="term" value="F:ATP binding"/>
    <property type="evidence" value="ECO:0007669"/>
    <property type="project" value="UniProtKB-KW"/>
</dbReference>
<dbReference type="GO" id="GO:0016020">
    <property type="term" value="C:membrane"/>
    <property type="evidence" value="ECO:0007669"/>
    <property type="project" value="UniProtKB-SubCell"/>
</dbReference>
<dbReference type="PANTHER" id="PTHR19241">
    <property type="entry name" value="ATP-BINDING CASSETTE TRANSPORTER"/>
    <property type="match status" value="1"/>
</dbReference>
<evidence type="ECO:0000256" key="1">
    <source>
        <dbReference type="ARBA" id="ARBA00004141"/>
    </source>
</evidence>
<feature type="transmembrane region" description="Helical" evidence="11">
    <location>
        <begin position="642"/>
        <end position="659"/>
    </location>
</feature>
<keyword evidence="5" id="KW-0547">Nucleotide-binding</keyword>
<name>A0A8H3YEQ7_9TREE</name>
<comment type="caution">
    <text evidence="13">The sequence shown here is derived from an EMBL/GenBank/DDBJ whole genome shotgun (WGS) entry which is preliminary data.</text>
</comment>
<dbReference type="Gene3D" id="3.40.50.300">
    <property type="entry name" value="P-loop containing nucleotide triphosphate hydrolases"/>
    <property type="match status" value="2"/>
</dbReference>
<keyword evidence="7 11" id="KW-1133">Transmembrane helix</keyword>
<dbReference type="Proteomes" id="UP000620104">
    <property type="component" value="Unassembled WGS sequence"/>
</dbReference>
<dbReference type="GO" id="GO:0016887">
    <property type="term" value="F:ATP hydrolysis activity"/>
    <property type="evidence" value="ECO:0007669"/>
    <property type="project" value="InterPro"/>
</dbReference>
<feature type="transmembrane region" description="Helical" evidence="11">
    <location>
        <begin position="584"/>
        <end position="601"/>
    </location>
</feature>
<dbReference type="InterPro" id="IPR003439">
    <property type="entry name" value="ABC_transporter-like_ATP-bd"/>
</dbReference>
<keyword evidence="4 11" id="KW-0812">Transmembrane</keyword>
<evidence type="ECO:0000256" key="9">
    <source>
        <dbReference type="ARBA" id="ARBA00051750"/>
    </source>
</evidence>
<dbReference type="InterPro" id="IPR013525">
    <property type="entry name" value="ABC2_TM"/>
</dbReference>
<evidence type="ECO:0000259" key="12">
    <source>
        <dbReference type="PROSITE" id="PS50893"/>
    </source>
</evidence>
<feature type="transmembrane region" description="Helical" evidence="11">
    <location>
        <begin position="608"/>
        <end position="630"/>
    </location>
</feature>
<sequence>MAAPQGSFAPVISNVQGIESLTTSGPERHERERTKRDLESERWVGSMDETLNGTRLSRPVSVLSRHSTDRSRDALLEEDHHINTAWALSEEVLAYHKHLLDSGLADGRLGVTWNNLTVKGRGASSVFHENIISQFNAPQQLREFRQARSLERTIIDNSFGCVRPGEMLLVLARPGGGATTLLRLLSNQRKGYTEIEGDIRFGTMSPKEIRGFRGQVVMNGEEELFFPSMTVGQTIAFATAVKTPAHAMRNAQSKKEWRSRMTDFLLRSMGIAHTKDTKLGNEYIRGVSGGERKRVSIIEVLATKASVFCWDNSTRGLDASTALQWAQAVRTITDVLGLTSIITLYQAGNGIYDLVDDVLVLDMGKQIFYGPREQARPFMESLGFEYTPGANVADMLTGVTVPKERVIRQGWENKFPRSAEEIRQAYLNSDIYRQMQSRLKYPETQAARDNTTAFVERTHCDRSPRLPKNSPMTVPLLEQTLALTRRQLGIIWGNKLQLGLRQGLTLVQALIGGSLFYKVPETSTGLFLASGVVFFSILYNSLLAMTEVRESFHGRPVLIKHVSFAFYHPVAFVLAQIIADLPVTLIQISQFSIVLYFMSGLRVSAGAFFTYWIVIFATTLSITAMFRAIASAFSTFNSANKIAGLAISAAVTYSGYIIYKSAMHPWFVWIFWINPLSYGLEALMANEMRGRTYPCTGPNLIPVGGPYTRAYASCAGVPGSPTEGTDVQGDDYLRALSFGSSHIWRNFGIVWAWWALFVAITAYFTTYKIAGKTEATYLTFIRNTKTRQQVTQNRQAPTDPEKQPVQDGSSSVSSQTRMINGKPAQRDVQLIRNTSVFTWRNLRYTVKVPGGTRLLLDNVCGFIRPGSLGALMGSSGAGKTTLLDVLAQRKTEGTIEGEVHVDGRPLPIAFQRSAGYCEQLDVHEPLATVREALQFSALLRQPRGTSRAEKLAYVDTIIDLLELRDIEDAIVGEPGKGLTIEQRKRLTVGVELASKPSILLFLDEPTSGLDSQSAFSIVKFLRKLADVGQAVLVTIHQPSASLFYEFDTLLLLAAGGKTVYNGPIGYQAADIRAYFAREGVPCPDEANPAEHMIDVVSGPLAKERDWNEVWLRSPENAAFMRQLNAIEEEAQSKPVAYQDDGQEFAMPLWQQCKIVLGRNSMSLYRDTDYVNNKLVLHIVSALFNGFTFWMIGDSVLDLQNKLFTVFTVVFVAPGVMLQVQPLFLARRDIFEAREKKAKMYSWKAFVFGLIVSEFPYLVVCAIVYYFCWYYTAGLPASSKRAGPVFFELLLYEFLYTGMAQFIAGPAPTFQISALTLPLILGTLLGTAGVLVPYSALQPFWRYWLYYLNPFTYILGAILWFVNWDQKITCRPYELAHFNPPDGLTCFDYLLPYIVGVNPGANLLNPSATSDCQVCPYTSGTDYLATINIKEKTDGWRDVGLTALFCCSSYLLVFVLMKVRTKATKKAQ</sequence>
<reference evidence="13" key="1">
    <citation type="submission" date="2020-07" db="EMBL/GenBank/DDBJ databases">
        <title>Draft Genome Sequence of a Deep-Sea Yeast, Naganishia (Cryptococcus) liquefaciens strain N6.</title>
        <authorList>
            <person name="Han Y.W."/>
            <person name="Kajitani R."/>
            <person name="Morimoto H."/>
            <person name="Parhat M."/>
            <person name="Tsubouchi H."/>
            <person name="Bakenova O."/>
            <person name="Ogata M."/>
            <person name="Argunhan B."/>
            <person name="Aoki R."/>
            <person name="Kajiwara S."/>
            <person name="Itoh T."/>
            <person name="Iwasaki H."/>
        </authorList>
    </citation>
    <scope>NUCLEOTIDE SEQUENCE</scope>
    <source>
        <strain evidence="13">N6</strain>
    </source>
</reference>
<feature type="transmembrane region" description="Helical" evidence="11">
    <location>
        <begin position="1342"/>
        <end position="1361"/>
    </location>
</feature>
<evidence type="ECO:0000256" key="3">
    <source>
        <dbReference type="ARBA" id="ARBA00022448"/>
    </source>
</evidence>
<feature type="transmembrane region" description="Helical" evidence="11">
    <location>
        <begin position="743"/>
        <end position="764"/>
    </location>
</feature>
<feature type="transmembrane region" description="Helical" evidence="11">
    <location>
        <begin position="1438"/>
        <end position="1456"/>
    </location>
</feature>
<feature type="transmembrane region" description="Helical" evidence="11">
    <location>
        <begin position="666"/>
        <end position="684"/>
    </location>
</feature>
<dbReference type="EMBL" id="BLZA01000019">
    <property type="protein sequence ID" value="GHJ86739.1"/>
    <property type="molecule type" value="Genomic_DNA"/>
</dbReference>
<dbReference type="PROSITE" id="PS00211">
    <property type="entry name" value="ABC_TRANSPORTER_1"/>
    <property type="match status" value="1"/>
</dbReference>
<dbReference type="SMART" id="SM00382">
    <property type="entry name" value="AAA"/>
    <property type="match status" value="2"/>
</dbReference>
<evidence type="ECO:0000256" key="2">
    <source>
        <dbReference type="ARBA" id="ARBA00006012"/>
    </source>
</evidence>
<keyword evidence="3" id="KW-0813">Transport</keyword>
<feature type="domain" description="ABC transporter" evidence="12">
    <location>
        <begin position="831"/>
        <end position="1080"/>
    </location>
</feature>
<gene>
    <name evidence="13" type="ORF">NliqN6_3141</name>
</gene>
<dbReference type="SUPFAM" id="SSF52540">
    <property type="entry name" value="P-loop containing nucleoside triphosphate hydrolases"/>
    <property type="match status" value="2"/>
</dbReference>
<evidence type="ECO:0000256" key="4">
    <source>
        <dbReference type="ARBA" id="ARBA00022692"/>
    </source>
</evidence>
<feature type="transmembrane region" description="Helical" evidence="11">
    <location>
        <begin position="1174"/>
        <end position="1191"/>
    </location>
</feature>
<evidence type="ECO:0000256" key="6">
    <source>
        <dbReference type="ARBA" id="ARBA00022840"/>
    </source>
</evidence>
<feature type="transmembrane region" description="Helical" evidence="11">
    <location>
        <begin position="557"/>
        <end position="578"/>
    </location>
</feature>
<dbReference type="PROSITE" id="PS50893">
    <property type="entry name" value="ABC_TRANSPORTER_2"/>
    <property type="match status" value="2"/>
</dbReference>
<feature type="transmembrane region" description="Helical" evidence="11">
    <location>
        <begin position="1203"/>
        <end position="1224"/>
    </location>
</feature>
<comment type="catalytic activity">
    <reaction evidence="9">
        <text>itraconazole(in) + ATP + H2O = itraconazole(out) + ADP + phosphate + H(+)</text>
        <dbReference type="Rhea" id="RHEA:33503"/>
        <dbReference type="ChEBI" id="CHEBI:6076"/>
        <dbReference type="ChEBI" id="CHEBI:15377"/>
        <dbReference type="ChEBI" id="CHEBI:15378"/>
        <dbReference type="ChEBI" id="CHEBI:30616"/>
        <dbReference type="ChEBI" id="CHEBI:43474"/>
        <dbReference type="ChEBI" id="CHEBI:456216"/>
    </reaction>
    <physiologicalReaction direction="left-to-right" evidence="9">
        <dbReference type="Rhea" id="RHEA:33504"/>
    </physiologicalReaction>
</comment>
<dbReference type="InterPro" id="IPR034003">
    <property type="entry name" value="ABCG_PDR_2"/>
</dbReference>
<feature type="compositionally biased region" description="Polar residues" evidence="10">
    <location>
        <begin position="13"/>
        <end position="25"/>
    </location>
</feature>
<dbReference type="InterPro" id="IPR034001">
    <property type="entry name" value="ABCG_PDR_1"/>
</dbReference>
<dbReference type="FunFam" id="3.40.50.300:FF:000054">
    <property type="entry name" value="ABC multidrug transporter atrF"/>
    <property type="match status" value="1"/>
</dbReference>
<keyword evidence="6" id="KW-0067">ATP-binding</keyword>
<dbReference type="Pfam" id="PF00005">
    <property type="entry name" value="ABC_tran"/>
    <property type="match status" value="2"/>
</dbReference>
<keyword evidence="8 11" id="KW-0472">Membrane</keyword>
<feature type="region of interest" description="Disordered" evidence="10">
    <location>
        <begin position="1"/>
        <end position="39"/>
    </location>
</feature>
<organism evidence="13 14">
    <name type="scientific">Naganishia liquefaciens</name>
    <dbReference type="NCBI Taxonomy" id="104408"/>
    <lineage>
        <taxon>Eukaryota</taxon>
        <taxon>Fungi</taxon>
        <taxon>Dikarya</taxon>
        <taxon>Basidiomycota</taxon>
        <taxon>Agaricomycotina</taxon>
        <taxon>Tremellomycetes</taxon>
        <taxon>Filobasidiales</taxon>
        <taxon>Filobasidiaceae</taxon>
        <taxon>Naganishia</taxon>
    </lineage>
</organism>
<feature type="transmembrane region" description="Helical" evidence="11">
    <location>
        <begin position="1314"/>
        <end position="1336"/>
    </location>
</feature>
<dbReference type="Pfam" id="PF19055">
    <property type="entry name" value="ABC2_membrane_7"/>
    <property type="match status" value="1"/>
</dbReference>
<dbReference type="InterPro" id="IPR003593">
    <property type="entry name" value="AAA+_ATPase"/>
</dbReference>
<evidence type="ECO:0000256" key="7">
    <source>
        <dbReference type="ARBA" id="ARBA00022989"/>
    </source>
</evidence>
<dbReference type="InterPro" id="IPR010929">
    <property type="entry name" value="PDR_CDR_ABC"/>
</dbReference>
<evidence type="ECO:0000313" key="13">
    <source>
        <dbReference type="EMBL" id="GHJ86739.1"/>
    </source>
</evidence>